<evidence type="ECO:0000256" key="3">
    <source>
        <dbReference type="ARBA" id="ARBA00022664"/>
    </source>
</evidence>
<evidence type="ECO:0000256" key="6">
    <source>
        <dbReference type="ARBA" id="ARBA00022884"/>
    </source>
</evidence>
<dbReference type="PANTHER" id="PTHR12189:SF2">
    <property type="entry name" value="MRNA CAP GUANINE-N7 METHYLTRANSFERASE"/>
    <property type="match status" value="1"/>
</dbReference>
<dbReference type="InterPro" id="IPR039753">
    <property type="entry name" value="RG7MT1"/>
</dbReference>
<gene>
    <name evidence="13" type="ORF">TRFO_33489</name>
</gene>
<keyword evidence="14" id="KW-1185">Reference proteome</keyword>
<reference evidence="13" key="1">
    <citation type="submission" date="2016-10" db="EMBL/GenBank/DDBJ databases">
        <authorList>
            <person name="Benchimol M."/>
            <person name="Almeida L.G."/>
            <person name="Vasconcelos A.T."/>
            <person name="Perreira-Neves A."/>
            <person name="Rosa I.A."/>
            <person name="Tasca T."/>
            <person name="Bogo M.R."/>
            <person name="de Souza W."/>
        </authorList>
    </citation>
    <scope>NUCLEOTIDE SEQUENCE [LARGE SCALE GENOMIC DNA]</scope>
    <source>
        <strain evidence="13">K</strain>
    </source>
</reference>
<dbReference type="InterPro" id="IPR029063">
    <property type="entry name" value="SAM-dependent_MTases_sf"/>
</dbReference>
<dbReference type="EMBL" id="MLAK01000978">
    <property type="protein sequence ID" value="OHS99970.1"/>
    <property type="molecule type" value="Genomic_DNA"/>
</dbReference>
<evidence type="ECO:0000256" key="7">
    <source>
        <dbReference type="ARBA" id="ARBA00023042"/>
    </source>
</evidence>
<evidence type="ECO:0000259" key="12">
    <source>
        <dbReference type="PROSITE" id="PS51562"/>
    </source>
</evidence>
<accession>A0A1J4JLL0</accession>
<dbReference type="VEuPathDB" id="TrichDB:TRFO_33489"/>
<dbReference type="InterPro" id="IPR016899">
    <property type="entry name" value="mRNA_G-N7_MeTrfase_euk"/>
</dbReference>
<dbReference type="GO" id="GO:0003723">
    <property type="term" value="F:RNA binding"/>
    <property type="evidence" value="ECO:0007669"/>
    <property type="project" value="UniProtKB-KW"/>
</dbReference>
<comment type="catalytic activity">
    <reaction evidence="9">
        <text>a 5'-end (5'-triphosphoguanosine)-ribonucleoside in mRNA + S-adenosyl-L-methionine = a 5'-end (N(7)-methyl 5'-triphosphoguanosine)-ribonucleoside in mRNA + S-adenosyl-L-homocysteine</text>
        <dbReference type="Rhea" id="RHEA:67008"/>
        <dbReference type="Rhea" id="RHEA-COMP:17166"/>
        <dbReference type="Rhea" id="RHEA-COMP:17167"/>
        <dbReference type="ChEBI" id="CHEBI:57856"/>
        <dbReference type="ChEBI" id="CHEBI:59789"/>
        <dbReference type="ChEBI" id="CHEBI:156461"/>
        <dbReference type="ChEBI" id="CHEBI:167617"/>
        <dbReference type="EC" id="2.1.1.56"/>
    </reaction>
</comment>
<keyword evidence="6 10" id="KW-0694">RNA-binding</keyword>
<feature type="binding site" evidence="11">
    <location>
        <position position="139"/>
    </location>
    <ligand>
        <name>S-adenosyl-L-methionine</name>
        <dbReference type="ChEBI" id="CHEBI:59789"/>
    </ligand>
</feature>
<keyword evidence="4 10" id="KW-0808">Transferase</keyword>
<dbReference type="GO" id="GO:0004482">
    <property type="term" value="F:mRNA 5'-cap (guanine-N7-)-methyltransferase activity"/>
    <property type="evidence" value="ECO:0007669"/>
    <property type="project" value="UniProtKB-EC"/>
</dbReference>
<dbReference type="PIRSF" id="PIRSF028762">
    <property type="entry name" value="ABD1"/>
    <property type="match status" value="1"/>
</dbReference>
<protein>
    <recommendedName>
        <fullName evidence="10">mRNA cap guanine-N(7) methyltransferase</fullName>
        <ecNumber evidence="10">2.1.1.56</ecNumber>
    </recommendedName>
    <alternativeName>
        <fullName evidence="10">mRNA (guanine-N(7))-methyltransferase</fullName>
    </alternativeName>
    <alternativeName>
        <fullName evidence="10">mRNA cap methyltransferase</fullName>
    </alternativeName>
</protein>
<dbReference type="Gene3D" id="3.40.50.150">
    <property type="entry name" value="Vaccinia Virus protein VP39"/>
    <property type="match status" value="1"/>
</dbReference>
<evidence type="ECO:0000256" key="10">
    <source>
        <dbReference type="PIRNR" id="PIRNR028762"/>
    </source>
</evidence>
<evidence type="ECO:0000256" key="9">
    <source>
        <dbReference type="ARBA" id="ARBA00044712"/>
    </source>
</evidence>
<dbReference type="GO" id="GO:0005634">
    <property type="term" value="C:nucleus"/>
    <property type="evidence" value="ECO:0007669"/>
    <property type="project" value="UniProtKB-SubCell"/>
</dbReference>
<dbReference type="GeneID" id="94843809"/>
<keyword evidence="7 10" id="KW-0506">mRNA capping</keyword>
<feature type="binding site" evidence="11">
    <location>
        <position position="113"/>
    </location>
    <ligand>
        <name>S-adenosyl-L-methionine</name>
        <dbReference type="ChEBI" id="CHEBI:59789"/>
    </ligand>
</feature>
<dbReference type="AlphaFoldDB" id="A0A1J4JLL0"/>
<feature type="binding site" evidence="11">
    <location>
        <position position="44"/>
    </location>
    <ligand>
        <name>S-adenosyl-L-methionine</name>
        <dbReference type="ChEBI" id="CHEBI:59789"/>
    </ligand>
</feature>
<comment type="caution">
    <text evidence="13">The sequence shown here is derived from an EMBL/GenBank/DDBJ whole genome shotgun (WGS) entry which is preliminary data.</text>
</comment>
<evidence type="ECO:0000256" key="8">
    <source>
        <dbReference type="ARBA" id="ARBA00023242"/>
    </source>
</evidence>
<dbReference type="OrthoDB" id="10248867at2759"/>
<keyword evidence="8 10" id="KW-0539">Nucleus</keyword>
<evidence type="ECO:0000256" key="5">
    <source>
        <dbReference type="ARBA" id="ARBA00022691"/>
    </source>
</evidence>
<dbReference type="Pfam" id="PF03291">
    <property type="entry name" value="mRNA_G-N7_MeTrfase"/>
    <property type="match status" value="1"/>
</dbReference>
<evidence type="ECO:0000256" key="1">
    <source>
        <dbReference type="ARBA" id="ARBA00004123"/>
    </source>
</evidence>
<comment type="similarity">
    <text evidence="10">Belongs to the class I-like SAM-binding methyltransferase superfamily. mRNA cap 0 methyltransferase family.</text>
</comment>
<feature type="domain" description="MRNA cap 0 methyltransferase" evidence="12">
    <location>
        <begin position="31"/>
        <end position="300"/>
    </location>
</feature>
<organism evidence="13 14">
    <name type="scientific">Tritrichomonas foetus</name>
    <dbReference type="NCBI Taxonomy" id="1144522"/>
    <lineage>
        <taxon>Eukaryota</taxon>
        <taxon>Metamonada</taxon>
        <taxon>Parabasalia</taxon>
        <taxon>Tritrichomonadida</taxon>
        <taxon>Tritrichomonadidae</taxon>
        <taxon>Tritrichomonas</taxon>
    </lineage>
</organism>
<evidence type="ECO:0000256" key="11">
    <source>
        <dbReference type="PIRSR" id="PIRSR028762-1"/>
    </source>
</evidence>
<comment type="subcellular location">
    <subcellularLocation>
        <location evidence="1 10">Nucleus</location>
    </subcellularLocation>
</comment>
<feature type="binding site" evidence="11">
    <location>
        <position position="134"/>
    </location>
    <ligand>
        <name>S-adenosyl-L-methionine</name>
        <dbReference type="ChEBI" id="CHEBI:59789"/>
    </ligand>
</feature>
<dbReference type="SUPFAM" id="SSF53335">
    <property type="entry name" value="S-adenosyl-L-methionine-dependent methyltransferases"/>
    <property type="match status" value="1"/>
</dbReference>
<evidence type="ECO:0000313" key="14">
    <source>
        <dbReference type="Proteomes" id="UP000179807"/>
    </source>
</evidence>
<feature type="binding site" evidence="11">
    <location>
        <position position="85"/>
    </location>
    <ligand>
        <name>S-adenosyl-L-methionine</name>
        <dbReference type="ChEBI" id="CHEBI:59789"/>
    </ligand>
</feature>
<dbReference type="EC" id="2.1.1.56" evidence="10"/>
<evidence type="ECO:0000313" key="13">
    <source>
        <dbReference type="EMBL" id="OHS99970.1"/>
    </source>
</evidence>
<proteinExistence type="inferred from homology"/>
<evidence type="ECO:0000256" key="2">
    <source>
        <dbReference type="ARBA" id="ARBA00022603"/>
    </source>
</evidence>
<keyword evidence="3 10" id="KW-0507">mRNA processing</keyword>
<dbReference type="Proteomes" id="UP000179807">
    <property type="component" value="Unassembled WGS sequence"/>
</dbReference>
<feature type="binding site" evidence="11">
    <location>
        <position position="63"/>
    </location>
    <ligand>
        <name>S-adenosyl-L-methionine</name>
        <dbReference type="ChEBI" id="CHEBI:59789"/>
    </ligand>
</feature>
<evidence type="ECO:0000256" key="4">
    <source>
        <dbReference type="ARBA" id="ARBA00022679"/>
    </source>
</evidence>
<dbReference type="InterPro" id="IPR004971">
    <property type="entry name" value="mRNA_G-N7_MeTrfase_dom"/>
</dbReference>
<keyword evidence="2 10" id="KW-0489">Methyltransferase</keyword>
<sequence>MIQESDPNLTVAKGYDERAAAGIHKKMEATSRIPHLSHFNNWIKSCLIANYCPEKFATIFDCACGVGGDMLKLKLKSPSYIVFGDISIESLTIVYAKYLRMRTPFQATFIGGDCFGSNINELIPDVRFHYVQCQFCFHYAFRTEELARNAVKNVCSQLLPGGSAVLTTVDACALVRLFQNHSDLKIIKNSIFSVERKFELVEIPTFGAEIVFSLVESLAYPEYLVHPGVIKALFSEFEMELVESKSFHEFYNDTINSDMNSDKKLYIKLLELKNGISDANMTQDEWDVIGLYRFYVFRKKGTLPPLPNSKPNLKKKFTNTFDVIQAETGEVIQKEAAVLD</sequence>
<keyword evidence="5 10" id="KW-0949">S-adenosyl-L-methionine</keyword>
<dbReference type="PROSITE" id="PS51562">
    <property type="entry name" value="RNA_CAP0_MT"/>
    <property type="match status" value="1"/>
</dbReference>
<name>A0A1J4JLL0_9EUKA</name>
<dbReference type="RefSeq" id="XP_068353107.1">
    <property type="nucleotide sequence ID" value="XM_068509105.1"/>
</dbReference>
<dbReference type="PANTHER" id="PTHR12189">
    <property type="entry name" value="MRNA GUANINE-7- METHYLTRANSFERASE"/>
    <property type="match status" value="1"/>
</dbReference>